<evidence type="ECO:0000313" key="8">
    <source>
        <dbReference type="EMBL" id="KAF9604127.1"/>
    </source>
</evidence>
<dbReference type="Gene3D" id="3.40.640.10">
    <property type="entry name" value="Type I PLP-dependent aspartate aminotransferase-like (Major domain)"/>
    <property type="match status" value="1"/>
</dbReference>
<dbReference type="InterPro" id="IPR050596">
    <property type="entry name" value="AspAT/PAT-like"/>
</dbReference>
<evidence type="ECO:0000256" key="3">
    <source>
        <dbReference type="ARBA" id="ARBA00022576"/>
    </source>
</evidence>
<dbReference type="InterPro" id="IPR036397">
    <property type="entry name" value="RNaseH_sf"/>
</dbReference>
<evidence type="ECO:0000256" key="4">
    <source>
        <dbReference type="ARBA" id="ARBA00022679"/>
    </source>
</evidence>
<dbReference type="GO" id="GO:0008483">
    <property type="term" value="F:transaminase activity"/>
    <property type="evidence" value="ECO:0007669"/>
    <property type="project" value="UniProtKB-KW"/>
</dbReference>
<proteinExistence type="inferred from homology"/>
<comment type="similarity">
    <text evidence="2">Belongs to the class-I pyridoxal-phosphate-dependent aminotransferase family.</text>
</comment>
<keyword evidence="3" id="KW-0032">Aminotransferase</keyword>
<dbReference type="EMBL" id="JADFTS010000005">
    <property type="protein sequence ID" value="KAF9604127.1"/>
    <property type="molecule type" value="Genomic_DNA"/>
</dbReference>
<dbReference type="Pfam" id="PF13456">
    <property type="entry name" value="RVT_3"/>
    <property type="match status" value="1"/>
</dbReference>
<evidence type="ECO:0000256" key="1">
    <source>
        <dbReference type="ARBA" id="ARBA00001933"/>
    </source>
</evidence>
<dbReference type="SUPFAM" id="SSF53098">
    <property type="entry name" value="Ribonuclease H-like"/>
    <property type="match status" value="1"/>
</dbReference>
<dbReference type="OrthoDB" id="5828364at2759"/>
<dbReference type="Proteomes" id="UP000631114">
    <property type="component" value="Unassembled WGS sequence"/>
</dbReference>
<dbReference type="InterPro" id="IPR004839">
    <property type="entry name" value="Aminotransferase_I/II_large"/>
</dbReference>
<dbReference type="AlphaFoldDB" id="A0A835HTG7"/>
<dbReference type="GO" id="GO:0006520">
    <property type="term" value="P:amino acid metabolic process"/>
    <property type="evidence" value="ECO:0007669"/>
    <property type="project" value="InterPro"/>
</dbReference>
<feature type="domain" description="RNase H type-1" evidence="7">
    <location>
        <begin position="86"/>
        <end position="150"/>
    </location>
</feature>
<dbReference type="CDD" id="cd06222">
    <property type="entry name" value="RNase_H_like"/>
    <property type="match status" value="1"/>
</dbReference>
<dbReference type="Gene3D" id="3.30.420.10">
    <property type="entry name" value="Ribonuclease H-like superfamily/Ribonuclease H"/>
    <property type="match status" value="1"/>
</dbReference>
<sequence length="162" mass="17786">MWERTLVVNGFSKAFAMTGWRLGYLTGPTHFVQACGKIQSQATSSASSISQKAKVAALGLGYAGGETVGFGRFFDLSYTNDSSSLGNPRPAAIGGVFRNSTNEVVLVYKRNIGVETNYIAERRWADGVEIAVERDWHQLWIESDSIVAIAAFQSNFLPWQLQ</sequence>
<keyword evidence="9" id="KW-1185">Reference proteome</keyword>
<dbReference type="InterPro" id="IPR002156">
    <property type="entry name" value="RNaseH_domain"/>
</dbReference>
<organism evidence="8 9">
    <name type="scientific">Coptis chinensis</name>
    <dbReference type="NCBI Taxonomy" id="261450"/>
    <lineage>
        <taxon>Eukaryota</taxon>
        <taxon>Viridiplantae</taxon>
        <taxon>Streptophyta</taxon>
        <taxon>Embryophyta</taxon>
        <taxon>Tracheophyta</taxon>
        <taxon>Spermatophyta</taxon>
        <taxon>Magnoliopsida</taxon>
        <taxon>Ranunculales</taxon>
        <taxon>Ranunculaceae</taxon>
        <taxon>Coptidoideae</taxon>
        <taxon>Coptis</taxon>
    </lineage>
</organism>
<dbReference type="Pfam" id="PF00155">
    <property type="entry name" value="Aminotran_1_2"/>
    <property type="match status" value="1"/>
</dbReference>
<reference evidence="8 9" key="1">
    <citation type="submission" date="2020-10" db="EMBL/GenBank/DDBJ databases">
        <title>The Coptis chinensis genome and diversification of protoberbering-type alkaloids.</title>
        <authorList>
            <person name="Wang B."/>
            <person name="Shu S."/>
            <person name="Song C."/>
            <person name="Liu Y."/>
        </authorList>
    </citation>
    <scope>NUCLEOTIDE SEQUENCE [LARGE SCALE GENOMIC DNA]</scope>
    <source>
        <strain evidence="8">HL-2020</strain>
        <tissue evidence="8">Leaf</tissue>
    </source>
</reference>
<comment type="caution">
    <text evidence="8">The sequence shown here is derived from an EMBL/GenBank/DDBJ whole genome shotgun (WGS) entry which is preliminary data.</text>
</comment>
<evidence type="ECO:0000259" key="7">
    <source>
        <dbReference type="Pfam" id="PF13456"/>
    </source>
</evidence>
<keyword evidence="5" id="KW-0663">Pyridoxal phosphate</keyword>
<evidence type="ECO:0008006" key="10">
    <source>
        <dbReference type="Google" id="ProtNLM"/>
    </source>
</evidence>
<dbReference type="InterPro" id="IPR015421">
    <property type="entry name" value="PyrdxlP-dep_Trfase_major"/>
</dbReference>
<name>A0A835HTG7_9MAGN</name>
<evidence type="ECO:0000256" key="2">
    <source>
        <dbReference type="ARBA" id="ARBA00007441"/>
    </source>
</evidence>
<dbReference type="GO" id="GO:0004523">
    <property type="term" value="F:RNA-DNA hybrid ribonuclease activity"/>
    <property type="evidence" value="ECO:0007669"/>
    <property type="project" value="InterPro"/>
</dbReference>
<dbReference type="PROSITE" id="PS51257">
    <property type="entry name" value="PROKAR_LIPOPROTEIN"/>
    <property type="match status" value="1"/>
</dbReference>
<evidence type="ECO:0000259" key="6">
    <source>
        <dbReference type="Pfam" id="PF00155"/>
    </source>
</evidence>
<dbReference type="PANTHER" id="PTHR46383">
    <property type="entry name" value="ASPARTATE AMINOTRANSFERASE"/>
    <property type="match status" value="1"/>
</dbReference>
<dbReference type="InterPro" id="IPR044730">
    <property type="entry name" value="RNase_H-like_dom_plant"/>
</dbReference>
<keyword evidence="4" id="KW-0808">Transferase</keyword>
<dbReference type="PANTHER" id="PTHR46383:SF1">
    <property type="entry name" value="ASPARTATE AMINOTRANSFERASE"/>
    <property type="match status" value="1"/>
</dbReference>
<comment type="cofactor">
    <cofactor evidence="1">
        <name>pyridoxal 5'-phosphate</name>
        <dbReference type="ChEBI" id="CHEBI:597326"/>
    </cofactor>
</comment>
<evidence type="ECO:0000313" key="9">
    <source>
        <dbReference type="Proteomes" id="UP000631114"/>
    </source>
</evidence>
<protein>
    <recommendedName>
        <fullName evidence="10">Aminotransferase class I/classII domain-containing protein</fullName>
    </recommendedName>
</protein>
<dbReference type="SUPFAM" id="SSF53383">
    <property type="entry name" value="PLP-dependent transferases"/>
    <property type="match status" value="1"/>
</dbReference>
<dbReference type="InterPro" id="IPR015424">
    <property type="entry name" value="PyrdxlP-dep_Trfase"/>
</dbReference>
<accession>A0A835HTG7</accession>
<dbReference type="GO" id="GO:0003676">
    <property type="term" value="F:nucleic acid binding"/>
    <property type="evidence" value="ECO:0007669"/>
    <property type="project" value="InterPro"/>
</dbReference>
<dbReference type="InterPro" id="IPR004838">
    <property type="entry name" value="NHTrfase_class1_PyrdxlP-BS"/>
</dbReference>
<feature type="domain" description="Aminotransferase class I/classII large" evidence="6">
    <location>
        <begin position="5"/>
        <end position="58"/>
    </location>
</feature>
<dbReference type="GO" id="GO:0030170">
    <property type="term" value="F:pyridoxal phosphate binding"/>
    <property type="evidence" value="ECO:0007669"/>
    <property type="project" value="InterPro"/>
</dbReference>
<gene>
    <name evidence="8" type="ORF">IFM89_002802</name>
</gene>
<evidence type="ECO:0000256" key="5">
    <source>
        <dbReference type="ARBA" id="ARBA00022898"/>
    </source>
</evidence>
<dbReference type="InterPro" id="IPR012337">
    <property type="entry name" value="RNaseH-like_sf"/>
</dbReference>
<dbReference type="PROSITE" id="PS00105">
    <property type="entry name" value="AA_TRANSFER_CLASS_1"/>
    <property type="match status" value="1"/>
</dbReference>